<keyword evidence="5 6" id="KW-0472">Membrane</keyword>
<dbReference type="Pfam" id="PF02104">
    <property type="entry name" value="SURF1"/>
    <property type="match status" value="1"/>
</dbReference>
<evidence type="ECO:0000256" key="6">
    <source>
        <dbReference type="RuleBase" id="RU363076"/>
    </source>
</evidence>
<dbReference type="AlphaFoldDB" id="A0A7U8C4G5"/>
<comment type="similarity">
    <text evidence="2 6">Belongs to the SURF1 family.</text>
</comment>
<keyword evidence="4 6" id="KW-1133">Transmembrane helix</keyword>
<proteinExistence type="inferred from homology"/>
<dbReference type="GO" id="GO:0005886">
    <property type="term" value="C:plasma membrane"/>
    <property type="evidence" value="ECO:0007669"/>
    <property type="project" value="UniProtKB-SubCell"/>
</dbReference>
<dbReference type="Proteomes" id="UP000002171">
    <property type="component" value="Unassembled WGS sequence"/>
</dbReference>
<evidence type="ECO:0000256" key="1">
    <source>
        <dbReference type="ARBA" id="ARBA00004370"/>
    </source>
</evidence>
<dbReference type="PANTHER" id="PTHR23427:SF2">
    <property type="entry name" value="SURFEIT LOCUS PROTEIN 1"/>
    <property type="match status" value="1"/>
</dbReference>
<dbReference type="OrthoDB" id="9789940at2"/>
<dbReference type="PANTHER" id="PTHR23427">
    <property type="entry name" value="SURFEIT LOCUS PROTEIN"/>
    <property type="match status" value="1"/>
</dbReference>
<feature type="transmembrane region" description="Helical" evidence="6">
    <location>
        <begin position="211"/>
        <end position="230"/>
    </location>
</feature>
<dbReference type="PROSITE" id="PS50895">
    <property type="entry name" value="SURF1"/>
    <property type="match status" value="1"/>
</dbReference>
<accession>A0A7U8C4G5</accession>
<organism evidence="7 8">
    <name type="scientific">Neptuniibacter caesariensis</name>
    <dbReference type="NCBI Taxonomy" id="207954"/>
    <lineage>
        <taxon>Bacteria</taxon>
        <taxon>Pseudomonadati</taxon>
        <taxon>Pseudomonadota</taxon>
        <taxon>Gammaproteobacteria</taxon>
        <taxon>Oceanospirillales</taxon>
        <taxon>Oceanospirillaceae</taxon>
        <taxon>Neptuniibacter</taxon>
    </lineage>
</organism>
<dbReference type="RefSeq" id="WP_007021343.1">
    <property type="nucleotide sequence ID" value="NZ_CH724125.1"/>
</dbReference>
<reference evidence="7 8" key="1">
    <citation type="submission" date="2006-02" db="EMBL/GenBank/DDBJ databases">
        <authorList>
            <person name="Pinhassi J."/>
            <person name="Pedros-Alio C."/>
            <person name="Ferriera S."/>
            <person name="Johnson J."/>
            <person name="Kravitz S."/>
            <person name="Halpern A."/>
            <person name="Remington K."/>
            <person name="Beeson K."/>
            <person name="Tran B."/>
            <person name="Rogers Y.-H."/>
            <person name="Friedman R."/>
            <person name="Venter J.C."/>
        </authorList>
    </citation>
    <scope>NUCLEOTIDE SEQUENCE [LARGE SCALE GENOMIC DNA]</scope>
    <source>
        <strain evidence="7 8">MED92</strain>
    </source>
</reference>
<evidence type="ECO:0000256" key="2">
    <source>
        <dbReference type="ARBA" id="ARBA00007165"/>
    </source>
</evidence>
<evidence type="ECO:0000256" key="4">
    <source>
        <dbReference type="ARBA" id="ARBA00022989"/>
    </source>
</evidence>
<dbReference type="InterPro" id="IPR002994">
    <property type="entry name" value="Surf1/Shy1"/>
</dbReference>
<keyword evidence="8" id="KW-1185">Reference proteome</keyword>
<evidence type="ECO:0000313" key="7">
    <source>
        <dbReference type="EMBL" id="EAR61365.1"/>
    </source>
</evidence>
<comment type="caution">
    <text evidence="7">The sequence shown here is derived from an EMBL/GenBank/DDBJ whole genome shotgun (WGS) entry which is preliminary data.</text>
</comment>
<keyword evidence="3 6" id="KW-0812">Transmembrane</keyword>
<evidence type="ECO:0000256" key="5">
    <source>
        <dbReference type="ARBA" id="ARBA00023136"/>
    </source>
</evidence>
<feature type="transmembrane region" description="Helical" evidence="6">
    <location>
        <begin position="12"/>
        <end position="33"/>
    </location>
</feature>
<gene>
    <name evidence="7" type="ORF">MED92_17703</name>
</gene>
<sequence>MSKVQSSQGFKYLLIIALLVLLPLLVGLGFWQLGRAEQKSVMLMNLQQAEVMEWGQLMQKSVVDDYLPVRVSGMFDQQRYFLLDNRTRGGAVGYEVIGILELSNGEAIAINAGWVKAGADRRKLPEVDFPVGVQVLIGSITHSGRGFVLSEQLENSHWPIVIQRLNTELISKMLGHKVEPFEVKLKERLLPELNVEWPITGMTSARHTAYAFQWFSMALALGVMIGLGWYRVIKEQRNE</sequence>
<evidence type="ECO:0000313" key="8">
    <source>
        <dbReference type="Proteomes" id="UP000002171"/>
    </source>
</evidence>
<name>A0A7U8C4G5_NEPCE</name>
<dbReference type="EMBL" id="AAOW01000008">
    <property type="protein sequence ID" value="EAR61365.1"/>
    <property type="molecule type" value="Genomic_DNA"/>
</dbReference>
<dbReference type="CDD" id="cd06662">
    <property type="entry name" value="SURF1"/>
    <property type="match status" value="1"/>
</dbReference>
<evidence type="ECO:0000256" key="3">
    <source>
        <dbReference type="ARBA" id="ARBA00022692"/>
    </source>
</evidence>
<protein>
    <recommendedName>
        <fullName evidence="6">SURF1-like protein</fullName>
    </recommendedName>
</protein>
<dbReference type="InterPro" id="IPR045214">
    <property type="entry name" value="Surf1/Surf4"/>
</dbReference>
<keyword evidence="6" id="KW-1003">Cell membrane</keyword>
<comment type="subcellular location">
    <subcellularLocation>
        <location evidence="6">Cell membrane</location>
        <topology evidence="6">Multi-pass membrane protein</topology>
    </subcellularLocation>
    <subcellularLocation>
        <location evidence="1">Membrane</location>
    </subcellularLocation>
</comment>